<accession>A0A229TF48</accession>
<keyword evidence="2" id="KW-1185">Reference proteome</keyword>
<reference evidence="2" key="1">
    <citation type="submission" date="2017-07" db="EMBL/GenBank/DDBJ databases">
        <title>Comparative genome mining reveals phylogenetic distribution patterns of secondary metabolites in Amycolatopsis.</title>
        <authorList>
            <person name="Adamek M."/>
            <person name="Alanjary M."/>
            <person name="Sales-Ortells H."/>
            <person name="Goodfellow M."/>
            <person name="Bull A.T."/>
            <person name="Kalinowski J."/>
            <person name="Ziemert N."/>
        </authorList>
    </citation>
    <scope>NUCLEOTIDE SEQUENCE [LARGE SCALE GENOMIC DNA]</scope>
    <source>
        <strain evidence="2">H5</strain>
    </source>
</reference>
<dbReference type="Proteomes" id="UP000215199">
    <property type="component" value="Unassembled WGS sequence"/>
</dbReference>
<sequence length="114" mass="12496">MIFGDTVTLVRPRVTQDRYGSDVLDYGAGARTVVPGVCVQPRSSTEATTDARDMVTTGWRIYTPAGMDLDVTPTDRIEWAGRTCEVIGEIARWPHPIRPGAVHHCEVDVQKVSG</sequence>
<organism evidence="1 2">
    <name type="scientific">Amycolatopsis vastitatis</name>
    <dbReference type="NCBI Taxonomy" id="1905142"/>
    <lineage>
        <taxon>Bacteria</taxon>
        <taxon>Bacillati</taxon>
        <taxon>Actinomycetota</taxon>
        <taxon>Actinomycetes</taxon>
        <taxon>Pseudonocardiales</taxon>
        <taxon>Pseudonocardiaceae</taxon>
        <taxon>Amycolatopsis</taxon>
    </lineage>
</organism>
<dbReference type="EMBL" id="NMUL01000007">
    <property type="protein sequence ID" value="OXM69630.1"/>
    <property type="molecule type" value="Genomic_DNA"/>
</dbReference>
<name>A0A229TF48_9PSEU</name>
<evidence type="ECO:0000313" key="2">
    <source>
        <dbReference type="Proteomes" id="UP000215199"/>
    </source>
</evidence>
<protein>
    <recommendedName>
        <fullName evidence="3">Head-to-tail stopper</fullName>
    </recommendedName>
</protein>
<evidence type="ECO:0000313" key="1">
    <source>
        <dbReference type="EMBL" id="OXM69630.1"/>
    </source>
</evidence>
<dbReference type="OrthoDB" id="4425998at2"/>
<gene>
    <name evidence="1" type="ORF">CF165_08970</name>
</gene>
<proteinExistence type="predicted"/>
<dbReference type="AlphaFoldDB" id="A0A229TF48"/>
<evidence type="ECO:0008006" key="3">
    <source>
        <dbReference type="Google" id="ProtNLM"/>
    </source>
</evidence>
<comment type="caution">
    <text evidence="1">The sequence shown here is derived from an EMBL/GenBank/DDBJ whole genome shotgun (WGS) entry which is preliminary data.</text>
</comment>
<dbReference type="RefSeq" id="WP_093946955.1">
    <property type="nucleotide sequence ID" value="NZ_NMUL01000007.1"/>
</dbReference>